<evidence type="ECO:0000313" key="8">
    <source>
        <dbReference type="Proteomes" id="UP000053370"/>
    </source>
</evidence>
<dbReference type="SUPFAM" id="SSF56003">
    <property type="entry name" value="Molybdenum cofactor-binding domain"/>
    <property type="match status" value="1"/>
</dbReference>
<dbReference type="InterPro" id="IPR036884">
    <property type="entry name" value="2Fe-2S-bd_dom_sf"/>
</dbReference>
<dbReference type="Pfam" id="PF00111">
    <property type="entry name" value="Fer2"/>
    <property type="match status" value="1"/>
</dbReference>
<evidence type="ECO:0000256" key="2">
    <source>
        <dbReference type="ARBA" id="ARBA00022505"/>
    </source>
</evidence>
<dbReference type="InterPro" id="IPR036856">
    <property type="entry name" value="Ald_Oxase/Xan_DH_a/b_sf"/>
</dbReference>
<dbReference type="Pfam" id="PF20256">
    <property type="entry name" value="MoCoBD_2"/>
    <property type="match status" value="1"/>
</dbReference>
<dbReference type="SUPFAM" id="SSF54665">
    <property type="entry name" value="CO dehydrogenase molybdoprotein N-domain-like"/>
    <property type="match status" value="1"/>
</dbReference>
<evidence type="ECO:0000256" key="1">
    <source>
        <dbReference type="ARBA" id="ARBA00006849"/>
    </source>
</evidence>
<dbReference type="GO" id="GO:0016491">
    <property type="term" value="F:oxidoreductase activity"/>
    <property type="evidence" value="ECO:0007669"/>
    <property type="project" value="UniProtKB-KW"/>
</dbReference>
<dbReference type="InterPro" id="IPR001041">
    <property type="entry name" value="2Fe-2S_ferredoxin-type"/>
</dbReference>
<protein>
    <submittedName>
        <fullName evidence="7">CO/xanthine dehydrogenase, Mo-binding subunit</fullName>
    </submittedName>
</protein>
<feature type="domain" description="2Fe-2S ferredoxin-type" evidence="6">
    <location>
        <begin position="1"/>
        <end position="76"/>
    </location>
</feature>
<dbReference type="InterPro" id="IPR012675">
    <property type="entry name" value="Beta-grasp_dom_sf"/>
</dbReference>
<name>A0A0K8PAZ0_9CHLR</name>
<dbReference type="InterPro" id="IPR008274">
    <property type="entry name" value="AldOxase/xan_DH_MoCoBD1"/>
</dbReference>
<dbReference type="STRING" id="1678840.ATC1_12368"/>
<dbReference type="InterPro" id="IPR002888">
    <property type="entry name" value="2Fe-2S-bd"/>
</dbReference>
<dbReference type="Gene3D" id="3.90.1170.50">
    <property type="entry name" value="Aldehyde oxidase/xanthine dehydrogenase, a/b hammerhead"/>
    <property type="match status" value="1"/>
</dbReference>
<dbReference type="Gene3D" id="3.10.20.30">
    <property type="match status" value="1"/>
</dbReference>
<dbReference type="InterPro" id="IPR016208">
    <property type="entry name" value="Ald_Oxase/xanthine_DH-like"/>
</dbReference>
<dbReference type="EMBL" id="DF968180">
    <property type="protein sequence ID" value="GAP39832.1"/>
    <property type="molecule type" value="Genomic_DNA"/>
</dbReference>
<comment type="similarity">
    <text evidence="1">Belongs to the xanthine dehydrogenase family.</text>
</comment>
<dbReference type="RefSeq" id="WP_062278595.1">
    <property type="nucleotide sequence ID" value="NZ_DF968180.1"/>
</dbReference>
<dbReference type="InterPro" id="IPR036010">
    <property type="entry name" value="2Fe-2S_ferredoxin-like_sf"/>
</dbReference>
<dbReference type="AlphaFoldDB" id="A0A0K8PAZ0"/>
<evidence type="ECO:0000256" key="4">
    <source>
        <dbReference type="ARBA" id="ARBA00023002"/>
    </source>
</evidence>
<dbReference type="PANTHER" id="PTHR11908:SF132">
    <property type="entry name" value="ALDEHYDE OXIDASE 1-RELATED"/>
    <property type="match status" value="1"/>
</dbReference>
<organism evidence="7">
    <name type="scientific">Flexilinea flocculi</name>
    <dbReference type="NCBI Taxonomy" id="1678840"/>
    <lineage>
        <taxon>Bacteria</taxon>
        <taxon>Bacillati</taxon>
        <taxon>Chloroflexota</taxon>
        <taxon>Anaerolineae</taxon>
        <taxon>Anaerolineales</taxon>
        <taxon>Anaerolineaceae</taxon>
        <taxon>Flexilinea</taxon>
    </lineage>
</organism>
<proteinExistence type="inferred from homology"/>
<dbReference type="CDD" id="cd00207">
    <property type="entry name" value="fer2"/>
    <property type="match status" value="1"/>
</dbReference>
<evidence type="ECO:0000313" key="7">
    <source>
        <dbReference type="EMBL" id="GAP39832.1"/>
    </source>
</evidence>
<accession>A0A0K8PAZ0</accession>
<dbReference type="InterPro" id="IPR037165">
    <property type="entry name" value="AldOxase/xan_DH_Mopterin-bd_sf"/>
</dbReference>
<dbReference type="Proteomes" id="UP000053370">
    <property type="component" value="Unassembled WGS sequence"/>
</dbReference>
<dbReference type="InterPro" id="IPR006058">
    <property type="entry name" value="2Fe2S_fd_BS"/>
</dbReference>
<gene>
    <name evidence="7" type="ORF">ATC1_12368</name>
</gene>
<dbReference type="Gene3D" id="3.30.365.10">
    <property type="entry name" value="Aldehyde oxidase/xanthine dehydrogenase, molybdopterin binding domain"/>
    <property type="match status" value="4"/>
</dbReference>
<evidence type="ECO:0000259" key="6">
    <source>
        <dbReference type="PROSITE" id="PS51085"/>
    </source>
</evidence>
<sequence length="942" mass="103209">MDINFTLNGKKITCEAEPSDTLLDVLRYQGCFSVKRSCYTGECGNCAILMDGKLLPSCVLPAPQAEGHQILTVEGLSEGQDLHPIQKAFVETGAVQCGFCTPGMILATKALLDRTKYPSLDDAKDALGAILCRCTGYYQPLEAVMRAAAYLRGEAVPPYTRPEESVIVNPKDADRFHWVGKSVDKLDAPKMAKGKPVYVDDIELPGMLHGMLMTSPYAHARIRDIDTSEAEALPGVHCVLTYKNVKRQIYASGGQTYPNPKPWDQVCLDNKVRFVGDRVAAVAADSVDLCMKAIDLIKVDWEVLPAVFDMEETMKDGAPIIHDEPDAYGVADAAHNKAFVIDAAYGNLQDDFASSDLVVERVYHTQQVQQTPLEPHIVITWLDENDRLVVRTSTQVPFHVRRIISPLIDVPVKNIRVIKPRIGGGFGAKQEVLLEDLCSLLTIRTGRPVRFYFSRKEEFQSSRSRHSDRIRFKVGVMKSGRIKAIEMDMIENTGAYGVHGFTVCNVTGTRGLSTYRADSMRFHADIVYTNLPVPGAFRGYGGPQGIYAVESIMDEVAEKLNMDPIKFRMKNVVRPGESIKIMDKLAEFDPVPQKVNSFGLEECIEQGKKAINWDRKRLKRFHMDPLRPNIRRGIGMAIMMHGSGIAGIDMGAASMKINDDGSFNLQMGATDLGTGSDTILAQIAAEVLQIPVNKIIVYSSDTDFTPFDVGAYASSTTYISGMAVKKCAEKIKEQVLERASAMLKQPIDVLVLRDEKVFAPDGSSVTMEDIALNSLHRTNQQQIAATASHFSPECPPVFAVEFAEVEVDVETGQLNVEKLVMAVNPGTVINPVTAIGQLEGGQATALGYAVCEEMCYDGKGDMLNPRFGDYHILQADEMPEMVSIIIPQGEPTGPFGAKALAEIPTDGVAPAVANAVADAIGVRISSLPIVPEKVWKALQEKK</sequence>
<keyword evidence="3" id="KW-0479">Metal-binding</keyword>
<dbReference type="SUPFAM" id="SSF54292">
    <property type="entry name" value="2Fe-2S ferredoxin-like"/>
    <property type="match status" value="1"/>
</dbReference>
<keyword evidence="5" id="KW-0408">Iron</keyword>
<keyword evidence="2" id="KW-0500">Molybdenum</keyword>
<dbReference type="Gene3D" id="1.10.150.120">
    <property type="entry name" value="[2Fe-2S]-binding domain"/>
    <property type="match status" value="1"/>
</dbReference>
<dbReference type="GO" id="GO:0005506">
    <property type="term" value="F:iron ion binding"/>
    <property type="evidence" value="ECO:0007669"/>
    <property type="project" value="InterPro"/>
</dbReference>
<reference evidence="7" key="1">
    <citation type="journal article" date="2015" name="Genome Announc.">
        <title>Draft Genome Sequence of Anaerolineae Strain TC1, a Novel Isolate from a Methanogenic Wastewater Treatment System.</title>
        <authorList>
            <person name="Matsuura N."/>
            <person name="Tourlousse D.M."/>
            <person name="Sun L."/>
            <person name="Toyonaga M."/>
            <person name="Kuroda K."/>
            <person name="Ohashi A."/>
            <person name="Cruz R."/>
            <person name="Yamaguchi T."/>
            <person name="Sekiguchi Y."/>
        </authorList>
    </citation>
    <scope>NUCLEOTIDE SEQUENCE [LARGE SCALE GENOMIC DNA]</scope>
    <source>
        <strain evidence="7">TC1</strain>
    </source>
</reference>
<dbReference type="PATRIC" id="fig|1678840.3.peg.936"/>
<dbReference type="Pfam" id="PF01315">
    <property type="entry name" value="Ald_Xan_dh_C"/>
    <property type="match status" value="1"/>
</dbReference>
<dbReference type="SUPFAM" id="SSF47741">
    <property type="entry name" value="CO dehydrogenase ISP C-domain like"/>
    <property type="match status" value="1"/>
</dbReference>
<dbReference type="GO" id="GO:0051537">
    <property type="term" value="F:2 iron, 2 sulfur cluster binding"/>
    <property type="evidence" value="ECO:0007669"/>
    <property type="project" value="InterPro"/>
</dbReference>
<keyword evidence="8" id="KW-1185">Reference proteome</keyword>
<dbReference type="InterPro" id="IPR000674">
    <property type="entry name" value="Ald_Oxase/Xan_DH_a/b"/>
</dbReference>
<dbReference type="OrthoDB" id="9759099at2"/>
<dbReference type="PANTHER" id="PTHR11908">
    <property type="entry name" value="XANTHINE DEHYDROGENASE"/>
    <property type="match status" value="1"/>
</dbReference>
<dbReference type="SMART" id="SM01008">
    <property type="entry name" value="Ald_Xan_dh_C"/>
    <property type="match status" value="1"/>
</dbReference>
<dbReference type="PROSITE" id="PS51085">
    <property type="entry name" value="2FE2S_FER_2"/>
    <property type="match status" value="1"/>
</dbReference>
<dbReference type="Pfam" id="PF01799">
    <property type="entry name" value="Fer2_2"/>
    <property type="match status" value="1"/>
</dbReference>
<dbReference type="Pfam" id="PF02738">
    <property type="entry name" value="MoCoBD_1"/>
    <property type="match status" value="1"/>
</dbReference>
<keyword evidence="4" id="KW-0560">Oxidoreductase</keyword>
<evidence type="ECO:0000256" key="3">
    <source>
        <dbReference type="ARBA" id="ARBA00022723"/>
    </source>
</evidence>
<dbReference type="InterPro" id="IPR046867">
    <property type="entry name" value="AldOxase/xan_DH_MoCoBD2"/>
</dbReference>
<dbReference type="PROSITE" id="PS00197">
    <property type="entry name" value="2FE2S_FER_1"/>
    <property type="match status" value="1"/>
</dbReference>
<evidence type="ECO:0000256" key="5">
    <source>
        <dbReference type="ARBA" id="ARBA00023004"/>
    </source>
</evidence>